<dbReference type="Proteomes" id="UP000253551">
    <property type="component" value="Unassembled WGS sequence"/>
</dbReference>
<feature type="compositionally biased region" description="Polar residues" evidence="1">
    <location>
        <begin position="162"/>
        <end position="173"/>
    </location>
</feature>
<accession>A0A367K628</accession>
<feature type="region of interest" description="Disordered" evidence="1">
    <location>
        <begin position="120"/>
        <end position="291"/>
    </location>
</feature>
<keyword evidence="3" id="KW-1185">Reference proteome</keyword>
<evidence type="ECO:0000313" key="3">
    <source>
        <dbReference type="Proteomes" id="UP000253551"/>
    </source>
</evidence>
<sequence length="291" mass="32813">MEQTVDTNVHGWLMNLNYHQSMTKKPRPSSVASISSEDSINLDELINVNFTTSMEEETDLNDLSLLDLDDSKEDFWKVDNIYVPSLTKKMEPSYHKDSNSYLYQKGNISYPTIQFDSSNCSPPIYQPSHYNRTPQHQNRLIRPSESTSTSSFDSQSTEASALSRTTLPLTQSTARRKQEQRDQRMSMYLPETTTRLARPVSQISNRRASHIPAPSIIPQSTKSTLSFNQPRLLNNRLPTTRASHIPPPRSTTSLGLSSIASTSPPKSLSRSKTSLLNPPRSSSLRVPTRKL</sequence>
<comment type="caution">
    <text evidence="2">The sequence shown here is derived from an EMBL/GenBank/DDBJ whole genome shotgun (WGS) entry which is preliminary data.</text>
</comment>
<evidence type="ECO:0000313" key="2">
    <source>
        <dbReference type="EMBL" id="RCH97301.1"/>
    </source>
</evidence>
<feature type="compositionally biased region" description="Polar residues" evidence="1">
    <location>
        <begin position="128"/>
        <end position="138"/>
    </location>
</feature>
<gene>
    <name evidence="2" type="ORF">CU098_004926</name>
</gene>
<proteinExistence type="predicted"/>
<feature type="compositionally biased region" description="Polar residues" evidence="1">
    <location>
        <begin position="250"/>
        <end position="273"/>
    </location>
</feature>
<dbReference type="AlphaFoldDB" id="A0A367K628"/>
<feature type="compositionally biased region" description="Low complexity" evidence="1">
    <location>
        <begin position="144"/>
        <end position="161"/>
    </location>
</feature>
<reference evidence="2 3" key="1">
    <citation type="journal article" date="2018" name="G3 (Bethesda)">
        <title>Phylogenetic and Phylogenomic Definition of Rhizopus Species.</title>
        <authorList>
            <person name="Gryganskyi A.P."/>
            <person name="Golan J."/>
            <person name="Dolatabadi S."/>
            <person name="Mondo S."/>
            <person name="Robb S."/>
            <person name="Idnurm A."/>
            <person name="Muszewska A."/>
            <person name="Steczkiewicz K."/>
            <person name="Masonjones S."/>
            <person name="Liao H.L."/>
            <person name="Gajdeczka M.T."/>
            <person name="Anike F."/>
            <person name="Vuek A."/>
            <person name="Anishchenko I.M."/>
            <person name="Voigt K."/>
            <person name="de Hoog G.S."/>
            <person name="Smith M.E."/>
            <person name="Heitman J."/>
            <person name="Vilgalys R."/>
            <person name="Stajich J.E."/>
        </authorList>
    </citation>
    <scope>NUCLEOTIDE SEQUENCE [LARGE SCALE GENOMIC DNA]</scope>
    <source>
        <strain evidence="2 3">LSU 92-RS-03</strain>
    </source>
</reference>
<feature type="compositionally biased region" description="Polar residues" evidence="1">
    <location>
        <begin position="191"/>
        <end position="206"/>
    </location>
</feature>
<feature type="compositionally biased region" description="Low complexity" evidence="1">
    <location>
        <begin position="274"/>
        <end position="285"/>
    </location>
</feature>
<dbReference type="EMBL" id="PJQM01002199">
    <property type="protein sequence ID" value="RCH97301.1"/>
    <property type="molecule type" value="Genomic_DNA"/>
</dbReference>
<name>A0A367K628_RHIST</name>
<dbReference type="OrthoDB" id="2290647at2759"/>
<feature type="compositionally biased region" description="Polar residues" evidence="1">
    <location>
        <begin position="217"/>
        <end position="242"/>
    </location>
</feature>
<organism evidence="2 3">
    <name type="scientific">Rhizopus stolonifer</name>
    <name type="common">Rhizopus nigricans</name>
    <dbReference type="NCBI Taxonomy" id="4846"/>
    <lineage>
        <taxon>Eukaryota</taxon>
        <taxon>Fungi</taxon>
        <taxon>Fungi incertae sedis</taxon>
        <taxon>Mucoromycota</taxon>
        <taxon>Mucoromycotina</taxon>
        <taxon>Mucoromycetes</taxon>
        <taxon>Mucorales</taxon>
        <taxon>Mucorineae</taxon>
        <taxon>Rhizopodaceae</taxon>
        <taxon>Rhizopus</taxon>
    </lineage>
</organism>
<evidence type="ECO:0000256" key="1">
    <source>
        <dbReference type="SAM" id="MobiDB-lite"/>
    </source>
</evidence>
<protein>
    <submittedName>
        <fullName evidence="2">Uncharacterized protein</fullName>
    </submittedName>
</protein>
<dbReference type="STRING" id="4846.A0A367K628"/>